<protein>
    <recommendedName>
        <fullName evidence="3">Molybdopterin oxidoreductase</fullName>
    </recommendedName>
</protein>
<dbReference type="KEGG" id="rhs:A3Q41_03993"/>
<evidence type="ECO:0008006" key="3">
    <source>
        <dbReference type="Google" id="ProtNLM"/>
    </source>
</evidence>
<dbReference type="EMBL" id="CP015220">
    <property type="protein sequence ID" value="AMY25274.1"/>
    <property type="molecule type" value="Genomic_DNA"/>
</dbReference>
<reference evidence="1 2" key="1">
    <citation type="journal article" date="2016" name="Genome Announc.">
        <title>Complete Genome and Plasmid Sequences for Rhodococcus fascians D188 and Draft Sequences for Rhodococcus Isolates PBTS 1 and PBTS 2.</title>
        <authorList>
            <person name="Stamler R.A."/>
            <person name="Vereecke D."/>
            <person name="Zhang Y."/>
            <person name="Schilkey F."/>
            <person name="Devitt N."/>
            <person name="Randall J.J."/>
        </authorList>
    </citation>
    <scope>NUCLEOTIDE SEQUENCE [LARGE SCALE GENOMIC DNA]</scope>
    <source>
        <strain evidence="1 2">PBTS2</strain>
    </source>
</reference>
<dbReference type="Proteomes" id="UP000076038">
    <property type="component" value="Chromosome"/>
</dbReference>
<reference evidence="2" key="2">
    <citation type="submission" date="2016-04" db="EMBL/GenBank/DDBJ databases">
        <title>Complete Genome and Plasmid Sequences for Rhodococcus fascians D188 and Draft Sequences for Rhodococcus spp. Isolates PBTS 1 and PBTS 2.</title>
        <authorList>
            <person name="Stamer R."/>
            <person name="Vereecke D."/>
            <person name="Zhang Y."/>
            <person name="Schilkey F."/>
            <person name="Devitt N."/>
            <person name="Randall J."/>
        </authorList>
    </citation>
    <scope>NUCLEOTIDE SEQUENCE [LARGE SCALE GENOMIC DNA]</scope>
    <source>
        <strain evidence="2">PBTS2</strain>
    </source>
</reference>
<dbReference type="PATRIC" id="fig|1653479.3.peg.4047"/>
<organism evidence="1 2">
    <name type="scientific">Rhodococcoides fascians</name>
    <name type="common">Rhodococcus fascians</name>
    <dbReference type="NCBI Taxonomy" id="1828"/>
    <lineage>
        <taxon>Bacteria</taxon>
        <taxon>Bacillati</taxon>
        <taxon>Actinomycetota</taxon>
        <taxon>Actinomycetes</taxon>
        <taxon>Mycobacteriales</taxon>
        <taxon>Nocardiaceae</taxon>
        <taxon>Rhodococcoides</taxon>
    </lineage>
</organism>
<dbReference type="OrthoDB" id="7376058at2"/>
<proteinExistence type="predicted"/>
<gene>
    <name evidence="1" type="ORF">A3Q41_03993</name>
</gene>
<dbReference type="RefSeq" id="WP_027497076.1">
    <property type="nucleotide sequence ID" value="NZ_CP015220.1"/>
</dbReference>
<evidence type="ECO:0000313" key="1">
    <source>
        <dbReference type="EMBL" id="AMY25274.1"/>
    </source>
</evidence>
<evidence type="ECO:0000313" key="2">
    <source>
        <dbReference type="Proteomes" id="UP000076038"/>
    </source>
</evidence>
<keyword evidence="2" id="KW-1185">Reference proteome</keyword>
<sequence>MASTPRFLQGVFSFTGNGLDKPELIDPSLSFVVPEGVTAQPLYFRGGNSSDELVVVTLLRDGSPMRMFPMGAKSGVNIPLRVVEDVDPDTVLELVIAAPAGTSGEVVVDFGLVLV</sequence>
<accession>A0A143QQP1</accession>
<dbReference type="AlphaFoldDB" id="A0A143QQP1"/>
<name>A0A143QQP1_RHOFA</name>
<dbReference type="GeneID" id="93554152"/>